<dbReference type="Proteomes" id="UP001056120">
    <property type="component" value="Linkage Group LG26"/>
</dbReference>
<comment type="caution">
    <text evidence="1">The sequence shown here is derived from an EMBL/GenBank/DDBJ whole genome shotgun (WGS) entry which is preliminary data.</text>
</comment>
<organism evidence="1 2">
    <name type="scientific">Smallanthus sonchifolius</name>
    <dbReference type="NCBI Taxonomy" id="185202"/>
    <lineage>
        <taxon>Eukaryota</taxon>
        <taxon>Viridiplantae</taxon>
        <taxon>Streptophyta</taxon>
        <taxon>Embryophyta</taxon>
        <taxon>Tracheophyta</taxon>
        <taxon>Spermatophyta</taxon>
        <taxon>Magnoliopsida</taxon>
        <taxon>eudicotyledons</taxon>
        <taxon>Gunneridae</taxon>
        <taxon>Pentapetalae</taxon>
        <taxon>asterids</taxon>
        <taxon>campanulids</taxon>
        <taxon>Asterales</taxon>
        <taxon>Asteraceae</taxon>
        <taxon>Asteroideae</taxon>
        <taxon>Heliantheae alliance</taxon>
        <taxon>Millerieae</taxon>
        <taxon>Smallanthus</taxon>
    </lineage>
</organism>
<accession>A0ACB8ZC20</accession>
<name>A0ACB8ZC20_9ASTR</name>
<sequence length="73" mass="8244">MFWQSASCISMDLAYVYELVPGAINVNRSADKGYETTVKDGFCDEVKDIISGFLNHPFDFFMCAFHSLDNFSS</sequence>
<dbReference type="EMBL" id="CM042043">
    <property type="protein sequence ID" value="KAI3695224.1"/>
    <property type="molecule type" value="Genomic_DNA"/>
</dbReference>
<reference evidence="1 2" key="2">
    <citation type="journal article" date="2022" name="Mol. Ecol. Resour.">
        <title>The genomes of chicory, endive, great burdock and yacon provide insights into Asteraceae paleo-polyploidization history and plant inulin production.</title>
        <authorList>
            <person name="Fan W."/>
            <person name="Wang S."/>
            <person name="Wang H."/>
            <person name="Wang A."/>
            <person name="Jiang F."/>
            <person name="Liu H."/>
            <person name="Zhao H."/>
            <person name="Xu D."/>
            <person name="Zhang Y."/>
        </authorList>
    </citation>
    <scope>NUCLEOTIDE SEQUENCE [LARGE SCALE GENOMIC DNA]</scope>
    <source>
        <strain evidence="2">cv. Yunnan</strain>
        <tissue evidence="1">Leaves</tissue>
    </source>
</reference>
<evidence type="ECO:0000313" key="1">
    <source>
        <dbReference type="EMBL" id="KAI3695224.1"/>
    </source>
</evidence>
<keyword evidence="2" id="KW-1185">Reference proteome</keyword>
<protein>
    <submittedName>
        <fullName evidence="1">Uncharacterized protein</fullName>
    </submittedName>
</protein>
<proteinExistence type="predicted"/>
<reference evidence="2" key="1">
    <citation type="journal article" date="2022" name="Mol. Ecol. Resour.">
        <title>The genomes of chicory, endive, great burdock and yacon provide insights into Asteraceae palaeo-polyploidization history and plant inulin production.</title>
        <authorList>
            <person name="Fan W."/>
            <person name="Wang S."/>
            <person name="Wang H."/>
            <person name="Wang A."/>
            <person name="Jiang F."/>
            <person name="Liu H."/>
            <person name="Zhao H."/>
            <person name="Xu D."/>
            <person name="Zhang Y."/>
        </authorList>
    </citation>
    <scope>NUCLEOTIDE SEQUENCE [LARGE SCALE GENOMIC DNA]</scope>
    <source>
        <strain evidence="2">cv. Yunnan</strain>
    </source>
</reference>
<evidence type="ECO:0000313" key="2">
    <source>
        <dbReference type="Proteomes" id="UP001056120"/>
    </source>
</evidence>
<gene>
    <name evidence="1" type="ORF">L1987_78216</name>
</gene>